<keyword evidence="2" id="KW-0547">Nucleotide-binding</keyword>
<dbReference type="GO" id="GO:0004674">
    <property type="term" value="F:protein serine/threonine kinase activity"/>
    <property type="evidence" value="ECO:0007669"/>
    <property type="project" value="TreeGrafter"/>
</dbReference>
<dbReference type="PANTHER" id="PTHR48012">
    <property type="entry name" value="STERILE20-LIKE KINASE, ISOFORM B-RELATED"/>
    <property type="match status" value="1"/>
</dbReference>
<evidence type="ECO:0000256" key="3">
    <source>
        <dbReference type="ARBA" id="ARBA00022840"/>
    </source>
</evidence>
<reference evidence="6" key="1">
    <citation type="submission" date="2025-08" db="UniProtKB">
        <authorList>
            <consortium name="RefSeq"/>
        </authorList>
    </citation>
    <scope>IDENTIFICATION</scope>
</reference>
<evidence type="ECO:0000256" key="1">
    <source>
        <dbReference type="ARBA" id="ARBA00008874"/>
    </source>
</evidence>
<evidence type="ECO:0000313" key="5">
    <source>
        <dbReference type="Proteomes" id="UP000515154"/>
    </source>
</evidence>
<dbReference type="InterPro" id="IPR011009">
    <property type="entry name" value="Kinase-like_dom_sf"/>
</dbReference>
<accession>A0A6P7TVT5</accession>
<dbReference type="PROSITE" id="PS50011">
    <property type="entry name" value="PROTEIN_KINASE_DOM"/>
    <property type="match status" value="1"/>
</dbReference>
<dbReference type="PANTHER" id="PTHR48012:SF2">
    <property type="entry name" value="STERILE20-LIKE KINASE, ISOFORM B"/>
    <property type="match status" value="1"/>
</dbReference>
<dbReference type="Pfam" id="PF00069">
    <property type="entry name" value="Pkinase"/>
    <property type="match status" value="1"/>
</dbReference>
<sequence length="564" mass="65510">MGQIPSKNHSKLIQKLKDTSNSHTDWSNISEIGDGAFGKLYLEFCKFGSFDLIIEELAKSGDELSEIQIKAVMRSVLYGLSYLHKQRIIHRDIKSSNIMLNESAIIKIADFGVAVLMNTEEIGRNSFIGTPYWMAPEVISCETDSNLRYNTSADIWSLGITGIELAQGKPPHDEVVPLRVGLVIIHSEPPSFENTNNWSNSFHTFITKDFNEKAMQSLVCFLSGELVVEEIIEDEKSVSNDQEILDSIPINTNSENSIRTSQQVLQDNSPRKITKSKTFMHQSTYIDEDGNFVIKETKRTCRDDPKTETNEITRRNLTVLGKNLKKKNLLQYRKWQDRNRKILKFVKIETTKSYDQLIATHSEMVNKIYHKVIGDLQKISKKRTSAVYSACVDACNAYKLFIRKMDAQESDDVKFYRKTLKQEYKRQAKVSDRLTMSSCEKNMIIKVSINSISFKEMDFVTEIKNKNTERNLQFYVNRMTTIFDIDLKAYSEKMDLILDCEKNLYEIKRNHQLEMEKLLLEALNRVYDIRAREQDERFQMVLISLNIFRIFLFWLKKNVIVFIN</sequence>
<gene>
    <name evidence="6" type="primary">LOC115230441</name>
</gene>
<keyword evidence="5" id="KW-1185">Reference proteome</keyword>
<dbReference type="KEGG" id="osn:115230441"/>
<protein>
    <submittedName>
        <fullName evidence="6">Serine/threonine-protein kinase 3-like</fullName>
    </submittedName>
</protein>
<keyword evidence="3" id="KW-0067">ATP-binding</keyword>
<organism evidence="5 6">
    <name type="scientific">Octopus sinensis</name>
    <name type="common">East Asian common octopus</name>
    <dbReference type="NCBI Taxonomy" id="2607531"/>
    <lineage>
        <taxon>Eukaryota</taxon>
        <taxon>Metazoa</taxon>
        <taxon>Spiralia</taxon>
        <taxon>Lophotrochozoa</taxon>
        <taxon>Mollusca</taxon>
        <taxon>Cephalopoda</taxon>
        <taxon>Coleoidea</taxon>
        <taxon>Octopodiformes</taxon>
        <taxon>Octopoda</taxon>
        <taxon>Incirrata</taxon>
        <taxon>Octopodidae</taxon>
        <taxon>Octopus</taxon>
    </lineage>
</organism>
<dbReference type="SMART" id="SM00220">
    <property type="entry name" value="S_TKc"/>
    <property type="match status" value="1"/>
</dbReference>
<dbReference type="InterPro" id="IPR008271">
    <property type="entry name" value="Ser/Thr_kinase_AS"/>
</dbReference>
<dbReference type="Gene3D" id="1.10.510.10">
    <property type="entry name" value="Transferase(Phosphotransferase) domain 1"/>
    <property type="match status" value="1"/>
</dbReference>
<proteinExistence type="inferred from homology"/>
<name>A0A6P7TVT5_9MOLL</name>
<dbReference type="InterPro" id="IPR000719">
    <property type="entry name" value="Prot_kinase_dom"/>
</dbReference>
<dbReference type="SUPFAM" id="SSF56112">
    <property type="entry name" value="Protein kinase-like (PK-like)"/>
    <property type="match status" value="1"/>
</dbReference>
<evidence type="ECO:0000259" key="4">
    <source>
        <dbReference type="PROSITE" id="PS50011"/>
    </source>
</evidence>
<dbReference type="InterPro" id="IPR050629">
    <property type="entry name" value="STE20/SPS1-PAK"/>
</dbReference>
<dbReference type="AlphaFoldDB" id="A0A6P7TVT5"/>
<dbReference type="Proteomes" id="UP000515154">
    <property type="component" value="Unplaced"/>
</dbReference>
<dbReference type="RefSeq" id="XP_029656494.2">
    <property type="nucleotide sequence ID" value="XM_029800634.2"/>
</dbReference>
<dbReference type="GO" id="GO:0005737">
    <property type="term" value="C:cytoplasm"/>
    <property type="evidence" value="ECO:0007669"/>
    <property type="project" value="TreeGrafter"/>
</dbReference>
<feature type="domain" description="Protein kinase" evidence="4">
    <location>
        <begin position="1"/>
        <end position="284"/>
    </location>
</feature>
<dbReference type="PROSITE" id="PS00108">
    <property type="entry name" value="PROTEIN_KINASE_ST"/>
    <property type="match status" value="1"/>
</dbReference>
<evidence type="ECO:0000256" key="2">
    <source>
        <dbReference type="ARBA" id="ARBA00022741"/>
    </source>
</evidence>
<dbReference type="GO" id="GO:0005524">
    <property type="term" value="F:ATP binding"/>
    <property type="evidence" value="ECO:0007669"/>
    <property type="project" value="UniProtKB-KW"/>
</dbReference>
<comment type="similarity">
    <text evidence="1">Belongs to the protein kinase superfamily. STE Ser/Thr protein kinase family. STE20 subfamily.</text>
</comment>
<evidence type="ECO:0000313" key="6">
    <source>
        <dbReference type="RefSeq" id="XP_029656494.2"/>
    </source>
</evidence>